<dbReference type="FunCoup" id="C1E9T8">
    <property type="interactions" value="201"/>
</dbReference>
<dbReference type="GO" id="GO:0051060">
    <property type="term" value="F:pullulanase activity"/>
    <property type="evidence" value="ECO:0007669"/>
    <property type="project" value="InterPro"/>
</dbReference>
<evidence type="ECO:0000313" key="4">
    <source>
        <dbReference type="Proteomes" id="UP000002009"/>
    </source>
</evidence>
<dbReference type="NCBIfam" id="TIGR02103">
    <property type="entry name" value="pullul_strch"/>
    <property type="match status" value="1"/>
</dbReference>
<dbReference type="Proteomes" id="UP000002009">
    <property type="component" value="Chromosome 7"/>
</dbReference>
<dbReference type="InterPro" id="IPR011839">
    <property type="entry name" value="Pullul_strch"/>
</dbReference>
<reference evidence="3 4" key="1">
    <citation type="journal article" date="2009" name="Science">
        <title>Green evolution and dynamic adaptations revealed by genomes of the marine picoeukaryotes Micromonas.</title>
        <authorList>
            <person name="Worden A.Z."/>
            <person name="Lee J.H."/>
            <person name="Mock T."/>
            <person name="Rouze P."/>
            <person name="Simmons M.P."/>
            <person name="Aerts A.L."/>
            <person name="Allen A.E."/>
            <person name="Cuvelier M.L."/>
            <person name="Derelle E."/>
            <person name="Everett M.V."/>
            <person name="Foulon E."/>
            <person name="Grimwood J."/>
            <person name="Gundlach H."/>
            <person name="Henrissat B."/>
            <person name="Napoli C."/>
            <person name="McDonald S.M."/>
            <person name="Parker M.S."/>
            <person name="Rombauts S."/>
            <person name="Salamov A."/>
            <person name="Von Dassow P."/>
            <person name="Badger J.H."/>
            <person name="Coutinho P.M."/>
            <person name="Demir E."/>
            <person name="Dubchak I."/>
            <person name="Gentemann C."/>
            <person name="Eikrem W."/>
            <person name="Gready J.E."/>
            <person name="John U."/>
            <person name="Lanier W."/>
            <person name="Lindquist E.A."/>
            <person name="Lucas S."/>
            <person name="Mayer K.F."/>
            <person name="Moreau H."/>
            <person name="Not F."/>
            <person name="Otillar R."/>
            <person name="Panaud O."/>
            <person name="Pangilinan J."/>
            <person name="Paulsen I."/>
            <person name="Piegu B."/>
            <person name="Poliakov A."/>
            <person name="Robbens S."/>
            <person name="Schmutz J."/>
            <person name="Toulza E."/>
            <person name="Wyss T."/>
            <person name="Zelensky A."/>
            <person name="Zhou K."/>
            <person name="Armbrust E.V."/>
            <person name="Bhattacharya D."/>
            <person name="Goodenough U.W."/>
            <person name="Van de Peer Y."/>
            <person name="Grigoriev I.V."/>
        </authorList>
    </citation>
    <scope>NUCLEOTIDE SEQUENCE [LARGE SCALE GENOMIC DNA]</scope>
    <source>
        <strain evidence="4">RCC299 / NOUM17</strain>
    </source>
</reference>
<sequence length="814" mass="89057">MLKCQLAVTAHDADGRLRDATSVQSHGALDDVFGGYEGELGCVVDGAAGNVRVSLWAPNARRVTLLLHRGPRGGDDECVRVEMREGERDGVWRASVGAEWVGGYYRYEIETYHPWGGGAPDGGLGSIVTSVVTDPYSRSLSADGERTHVCDVRNAPELKPAGWDSLRKPKPPGGGDVFEPTDMAIYELHVRDFSALDESTPAHARGKYVAFTCEGTTPVRHLEKLAKAGLTHVHLLPSYDFGSVPERVENQANVDHGWLASLPSNSDEQQAAISSIANDDAFNWGYDPVHYGVPEGSYATDPDGGARIVEYRAMVAGLAKMGLRTVCDVVYNHTLSAGPHDGRSVLDKCVPGYYHRRNLDGFYENSTCCNNTASENSMMERLIVDDLVHWAVDYKIDGFRFDLMGHIMLRTILRARDALAALTVEKEGVDGRSIYLYGEGWDYAEVERNRVGKNASQLNLAGTGVGSFNDRLREGIMGGSPFGDPRVQGVLTGLYFAPNGFIDQGTADNQRNRVMEDCEKVIAAMAGNLKEYRFVNRKGFSTPGKDAAWVGSNVGYAAEPRETVNYVSAHDNETLFDGIMLRSAPDVPLAVRCRLNRIAVAVVAFSQGVPFFHAGDEILRSKSLDRDSYNSGDWFNRLDYTGETHNFGIGLPGRDKNGDRYGYIGHLLGDLSLRPGVDEISRSDAHMRECLAIRRSSPLFRLRTAADVDRRVTFYNVGPTQEPGVIAMMVRDAPGGHPEQLCERFQKVLVCVNVTGHAVTVKDEQLGLDIYGCSLETHPLQGMVCPDEYLASATCVGGAPTVPPHSVVVFVERR</sequence>
<dbReference type="InterPro" id="IPR013783">
    <property type="entry name" value="Ig-like_fold"/>
</dbReference>
<dbReference type="Pfam" id="PF11852">
    <property type="entry name" value="Pullul_strch_C"/>
    <property type="match status" value="1"/>
</dbReference>
<dbReference type="EMBL" id="CP001328">
    <property type="protein sequence ID" value="ACO64736.1"/>
    <property type="molecule type" value="Genomic_DNA"/>
</dbReference>
<dbReference type="RefSeq" id="XP_002503478.1">
    <property type="nucleotide sequence ID" value="XM_002503432.1"/>
</dbReference>
<dbReference type="eggNOG" id="KOG0470">
    <property type="taxonomic scope" value="Eukaryota"/>
</dbReference>
<dbReference type="AlphaFoldDB" id="C1E9T8"/>
<dbReference type="InterPro" id="IPR040671">
    <property type="entry name" value="Pullulanase_N2"/>
</dbReference>
<dbReference type="CAZy" id="GH13">
    <property type="family name" value="Glycoside Hydrolase Family 13"/>
</dbReference>
<dbReference type="Gene3D" id="2.60.40.1180">
    <property type="entry name" value="Golgi alpha-mannosidase II"/>
    <property type="match status" value="1"/>
</dbReference>
<dbReference type="InterPro" id="IPR017853">
    <property type="entry name" value="GH"/>
</dbReference>
<keyword evidence="4" id="KW-1185">Reference proteome</keyword>
<dbReference type="InterPro" id="IPR004193">
    <property type="entry name" value="Glyco_hydro_13_N"/>
</dbReference>
<dbReference type="GO" id="GO:0005975">
    <property type="term" value="P:carbohydrate metabolic process"/>
    <property type="evidence" value="ECO:0007669"/>
    <property type="project" value="InterPro"/>
</dbReference>
<keyword evidence="3" id="KW-0378">Hydrolase</keyword>
<dbReference type="InterPro" id="IPR013780">
    <property type="entry name" value="Glyco_hydro_b"/>
</dbReference>
<dbReference type="KEGG" id="mis:MICPUN_97635"/>
<dbReference type="STRING" id="296587.C1E9T8"/>
<evidence type="ECO:0000313" key="3">
    <source>
        <dbReference type="EMBL" id="ACO64736.1"/>
    </source>
</evidence>
<accession>C1E9T8</accession>
<dbReference type="SUPFAM" id="SSF51445">
    <property type="entry name" value="(Trans)glycosidases"/>
    <property type="match status" value="1"/>
</dbReference>
<dbReference type="OrthoDB" id="204980at2759"/>
<comment type="similarity">
    <text evidence="1">Belongs to the glycosyl hydrolase 13 family.</text>
</comment>
<dbReference type="InterPro" id="IPR014756">
    <property type="entry name" value="Ig_E-set"/>
</dbReference>
<dbReference type="SMART" id="SM00642">
    <property type="entry name" value="Aamy"/>
    <property type="match status" value="1"/>
</dbReference>
<protein>
    <submittedName>
        <fullName evidence="3">Glycoside hydrolase family 13 protein</fullName>
    </submittedName>
</protein>
<dbReference type="CDD" id="cd11341">
    <property type="entry name" value="AmyAc_Pullulanase_LD-like"/>
    <property type="match status" value="1"/>
</dbReference>
<dbReference type="PANTHER" id="PTHR43002">
    <property type="entry name" value="GLYCOGEN DEBRANCHING ENZYME"/>
    <property type="match status" value="1"/>
</dbReference>
<dbReference type="Gene3D" id="2.60.40.10">
    <property type="entry name" value="Immunoglobulins"/>
    <property type="match status" value="1"/>
</dbReference>
<dbReference type="CAZy" id="CBM48">
    <property type="family name" value="Carbohydrate-Binding Module Family 48"/>
</dbReference>
<dbReference type="InterPro" id="IPR006047">
    <property type="entry name" value="GH13_cat_dom"/>
</dbReference>
<name>C1E9T8_MICCC</name>
<dbReference type="CDD" id="cd02860">
    <property type="entry name" value="E_set_Pullulanase"/>
    <property type="match status" value="1"/>
</dbReference>
<dbReference type="Gene3D" id="2.60.40.1130">
    <property type="entry name" value="Rab geranylgeranyltransferase alpha-subunit, insert domain"/>
    <property type="match status" value="1"/>
</dbReference>
<dbReference type="InterPro" id="IPR024561">
    <property type="entry name" value="Pullul_strch_C"/>
</dbReference>
<dbReference type="OMA" id="HIMLRTI"/>
<organism evidence="3 4">
    <name type="scientific">Micromonas commoda (strain RCC299 / NOUM17 / CCMP2709)</name>
    <name type="common">Picoplanktonic green alga</name>
    <dbReference type="NCBI Taxonomy" id="296587"/>
    <lineage>
        <taxon>Eukaryota</taxon>
        <taxon>Viridiplantae</taxon>
        <taxon>Chlorophyta</taxon>
        <taxon>Mamiellophyceae</taxon>
        <taxon>Mamiellales</taxon>
        <taxon>Mamiellaceae</taxon>
        <taxon>Micromonas</taxon>
    </lineage>
</organism>
<feature type="domain" description="Glycosyl hydrolase family 13 catalytic" evidence="2">
    <location>
        <begin position="242"/>
        <end position="645"/>
    </location>
</feature>
<gene>
    <name evidence="3" type="primary">PUL1</name>
    <name evidence="3" type="ORF">MICPUN_97635</name>
</gene>
<dbReference type="Gene3D" id="3.20.20.80">
    <property type="entry name" value="Glycosidases"/>
    <property type="match status" value="1"/>
</dbReference>
<dbReference type="SUPFAM" id="SSF51011">
    <property type="entry name" value="Glycosyl hydrolase domain"/>
    <property type="match status" value="1"/>
</dbReference>
<evidence type="ECO:0000259" key="2">
    <source>
        <dbReference type="SMART" id="SM00642"/>
    </source>
</evidence>
<dbReference type="Pfam" id="PF02922">
    <property type="entry name" value="CBM_48"/>
    <property type="match status" value="1"/>
</dbReference>
<dbReference type="GeneID" id="8244769"/>
<dbReference type="Pfam" id="PF17967">
    <property type="entry name" value="Pullulanase_N2"/>
    <property type="match status" value="1"/>
</dbReference>
<evidence type="ECO:0000256" key="1">
    <source>
        <dbReference type="ARBA" id="ARBA00008061"/>
    </source>
</evidence>
<dbReference type="SUPFAM" id="SSF81296">
    <property type="entry name" value="E set domains"/>
    <property type="match status" value="2"/>
</dbReference>
<dbReference type="InParanoid" id="C1E9T8"/>
<proteinExistence type="inferred from homology"/>